<feature type="compositionally biased region" description="Basic and acidic residues" evidence="1">
    <location>
        <begin position="84"/>
        <end position="94"/>
    </location>
</feature>
<dbReference type="InterPro" id="IPR003100">
    <property type="entry name" value="PAZ_dom"/>
</dbReference>
<dbReference type="Pfam" id="PF08699">
    <property type="entry name" value="ArgoL1"/>
    <property type="match status" value="1"/>
</dbReference>
<dbReference type="SUPFAM" id="SSF101690">
    <property type="entry name" value="PAZ domain"/>
    <property type="match status" value="1"/>
</dbReference>
<reference evidence="4" key="2">
    <citation type="submission" date="2024-02" db="EMBL/GenBank/DDBJ databases">
        <title>Comparative genomics of Cryptococcus and Kwoniella reveals pathogenesis evolution and contrasting modes of karyotype evolution via chromosome fusion or intercentromeric recombination.</title>
        <authorList>
            <person name="Coelho M.A."/>
            <person name="David-Palma M."/>
            <person name="Shea T."/>
            <person name="Bowers K."/>
            <person name="McGinley-Smith S."/>
            <person name="Mohammad A.W."/>
            <person name="Gnirke A."/>
            <person name="Yurkov A.M."/>
            <person name="Nowrousian M."/>
            <person name="Sun S."/>
            <person name="Cuomo C.A."/>
            <person name="Heitman J."/>
        </authorList>
    </citation>
    <scope>NUCLEOTIDE SEQUENCE</scope>
    <source>
        <strain evidence="4">CBS 10117</strain>
    </source>
</reference>
<dbReference type="InterPro" id="IPR014811">
    <property type="entry name" value="ArgoL1"/>
</dbReference>
<dbReference type="RefSeq" id="XP_065824380.1">
    <property type="nucleotide sequence ID" value="XM_065968308.1"/>
</dbReference>
<dbReference type="SMART" id="SM00950">
    <property type="entry name" value="Piwi"/>
    <property type="match status" value="1"/>
</dbReference>
<keyword evidence="5" id="KW-1185">Reference proteome</keyword>
<dbReference type="Pfam" id="PF02171">
    <property type="entry name" value="Piwi"/>
    <property type="match status" value="1"/>
</dbReference>
<dbReference type="Pfam" id="PF16487">
    <property type="entry name" value="ArgoMid"/>
    <property type="match status" value="1"/>
</dbReference>
<evidence type="ECO:0000259" key="3">
    <source>
        <dbReference type="PROSITE" id="PS50822"/>
    </source>
</evidence>
<sequence>MSRYNEFDEKDYERPGRRYADDYEARHPEERAPIPPSRPSGSNYGAQPDVNTSQPDRATLAPSSYGARDDRSQYGVPSRASLTHFHDAPPHQDRSFQPQMSGPLSIARGSERRAPSIAASSSRAGITEISESLEKLPLTSYYVRPGYGEAGKPLTVQSNFFQVRSTENRRAKIIYHYDVDIEPVKQRGENSKKPKGLLRAVWEQLCLEHQGIFAEGLSISAYDGRRNAFTPNRLPIPEGGTQTFRVALAPDGIVHRPGRGSSSDEENRQWTLVLKLVAVIDLEIVMEFCRTEKKAPANEERCLTGIMATNVLMRDFPSKTYAQVGATGNKFFSMAGAIAIPQGAIVCKGFMQSVRYTSSGLPLLNLYIGFSAFLSDGPALEVIAKILTQSGARGGRGRDGYQGTSSQNRDLSQMSDIEISLVKRTIRGTKFKVTHRKSDRLHTVLSLTLQPAEAITFDIQGRDGGENRKISIIEYYRLYHHVQVTKPRLPCIQYGKKAFIPLEFVHFAQWNSLPPTKLNAEQTAEMIKVSAIKPQERAKLVTDWRAELAHEKQAKIAAWGLQVNKKMIQLQARILPPPRVSYADGTGIVPRDGTWNLRGKRFFKNGKKPLIAWSVVSFEKYTEQDEMHRYIHYLVNVLQAHGVQVITKQPDCIGPIDPRGPRAIPNALQQAARAAYMVGKCAPQLICCILPGRDAWLYELIKKSSFTDLKGPVPTQCMQAAKIRNPRGIDAYTGNLVMKIQNKLGGVPHQVSVSEMPGMVRGKTMLLGGDLGLPPIKAGNESSPTVACTIATYNADCDSYSAQIRLQEGRAEIISELSSMIEEHLKIFHKHNGQYPERILIFRDGISEGQYAAVLSYEHVAILKACKRLQTDYRPLLLMCICAKRHTTRFFGKDADVDRSGNLPSGLVVDQSVTHPYAFDFFLQAHAGRVGTARPTHYICLLDELAMTPDQLQQLVHALCHSFTRCTTSVSLVPVCYIADLVCQKARIIVHDPEASEAPSVSSAGRSDTTRSRKTGFNIDVMQVQRLLQRNDELAEVAWWM</sequence>
<accession>A0AAJ8MCX0</accession>
<feature type="domain" description="Piwi" evidence="3">
    <location>
        <begin position="685"/>
        <end position="991"/>
    </location>
</feature>
<organism evidence="4 5">
    <name type="scientific">Kwoniella dejecticola CBS 10117</name>
    <dbReference type="NCBI Taxonomy" id="1296121"/>
    <lineage>
        <taxon>Eukaryota</taxon>
        <taxon>Fungi</taxon>
        <taxon>Dikarya</taxon>
        <taxon>Basidiomycota</taxon>
        <taxon>Agaricomycotina</taxon>
        <taxon>Tremellomycetes</taxon>
        <taxon>Tremellales</taxon>
        <taxon>Cryptococcaceae</taxon>
        <taxon>Kwoniella</taxon>
    </lineage>
</organism>
<dbReference type="InterPro" id="IPR012337">
    <property type="entry name" value="RNaseH-like_sf"/>
</dbReference>
<dbReference type="Proteomes" id="UP000078595">
    <property type="component" value="Chromosome 1"/>
</dbReference>
<feature type="region of interest" description="Disordered" evidence="1">
    <location>
        <begin position="1"/>
        <end position="124"/>
    </location>
</feature>
<dbReference type="Gene3D" id="3.40.50.2300">
    <property type="match status" value="1"/>
</dbReference>
<gene>
    <name evidence="4" type="ORF">I303_101285</name>
</gene>
<evidence type="ECO:0008006" key="6">
    <source>
        <dbReference type="Google" id="ProtNLM"/>
    </source>
</evidence>
<reference evidence="4" key="1">
    <citation type="submission" date="2013-07" db="EMBL/GenBank/DDBJ databases">
        <authorList>
            <consortium name="The Broad Institute Genome Sequencing Platform"/>
            <person name="Cuomo C."/>
            <person name="Litvintseva A."/>
            <person name="Chen Y."/>
            <person name="Heitman J."/>
            <person name="Sun S."/>
            <person name="Springer D."/>
            <person name="Dromer F."/>
            <person name="Young S.K."/>
            <person name="Zeng Q."/>
            <person name="Gargeya S."/>
            <person name="Fitzgerald M."/>
            <person name="Abouelleil A."/>
            <person name="Alvarado L."/>
            <person name="Berlin A.M."/>
            <person name="Chapman S.B."/>
            <person name="Dewar J."/>
            <person name="Goldberg J."/>
            <person name="Griggs A."/>
            <person name="Gujja S."/>
            <person name="Hansen M."/>
            <person name="Howarth C."/>
            <person name="Imamovic A."/>
            <person name="Larimer J."/>
            <person name="McCowan C."/>
            <person name="Murphy C."/>
            <person name="Pearson M."/>
            <person name="Priest M."/>
            <person name="Roberts A."/>
            <person name="Saif S."/>
            <person name="Shea T."/>
            <person name="Sykes S."/>
            <person name="Wortman J."/>
            <person name="Nusbaum C."/>
            <person name="Birren B."/>
        </authorList>
    </citation>
    <scope>NUCLEOTIDE SEQUENCE</scope>
    <source>
        <strain evidence="4">CBS 10117</strain>
    </source>
</reference>
<evidence type="ECO:0000256" key="1">
    <source>
        <dbReference type="SAM" id="MobiDB-lite"/>
    </source>
</evidence>
<dbReference type="Pfam" id="PF16488">
    <property type="entry name" value="ArgoL2"/>
    <property type="match status" value="1"/>
</dbReference>
<feature type="domain" description="PAZ" evidence="2">
    <location>
        <begin position="406"/>
        <end position="509"/>
    </location>
</feature>
<dbReference type="InterPro" id="IPR032474">
    <property type="entry name" value="Argonaute_N"/>
</dbReference>
<dbReference type="InterPro" id="IPR036085">
    <property type="entry name" value="PAZ_dom_sf"/>
</dbReference>
<dbReference type="Pfam" id="PF02170">
    <property type="entry name" value="PAZ"/>
    <property type="match status" value="1"/>
</dbReference>
<evidence type="ECO:0000259" key="2">
    <source>
        <dbReference type="PROSITE" id="PS50821"/>
    </source>
</evidence>
<dbReference type="Pfam" id="PF16486">
    <property type="entry name" value="ArgoN"/>
    <property type="match status" value="1"/>
</dbReference>
<dbReference type="PANTHER" id="PTHR22891">
    <property type="entry name" value="EUKARYOTIC TRANSLATION INITIATION FACTOR 2C"/>
    <property type="match status" value="1"/>
</dbReference>
<dbReference type="Gene3D" id="3.30.420.10">
    <property type="entry name" value="Ribonuclease H-like superfamily/Ribonuclease H"/>
    <property type="match status" value="1"/>
</dbReference>
<feature type="compositionally biased region" description="Polar residues" evidence="1">
    <location>
        <begin position="39"/>
        <end position="56"/>
    </location>
</feature>
<dbReference type="Gene3D" id="2.170.260.10">
    <property type="entry name" value="paz domain"/>
    <property type="match status" value="1"/>
</dbReference>
<dbReference type="KEGG" id="kdj:28964992"/>
<feature type="compositionally biased region" description="Basic and acidic residues" evidence="1">
    <location>
        <begin position="1"/>
        <end position="32"/>
    </location>
</feature>
<dbReference type="EMBL" id="CP144530">
    <property type="protein sequence ID" value="WWC58741.1"/>
    <property type="molecule type" value="Genomic_DNA"/>
</dbReference>
<proteinExistence type="predicted"/>
<dbReference type="GO" id="GO:0003723">
    <property type="term" value="F:RNA binding"/>
    <property type="evidence" value="ECO:0007669"/>
    <property type="project" value="InterPro"/>
</dbReference>
<dbReference type="InterPro" id="IPR032473">
    <property type="entry name" value="Argonaute_Mid_dom"/>
</dbReference>
<dbReference type="AlphaFoldDB" id="A0AAJ8MCX0"/>
<protein>
    <recommendedName>
        <fullName evidence="6">Argonaute</fullName>
    </recommendedName>
</protein>
<dbReference type="PROSITE" id="PS50821">
    <property type="entry name" value="PAZ"/>
    <property type="match status" value="1"/>
</dbReference>
<evidence type="ECO:0000313" key="4">
    <source>
        <dbReference type="EMBL" id="WWC58741.1"/>
    </source>
</evidence>
<feature type="compositionally biased region" description="Low complexity" evidence="1">
    <location>
        <begin position="115"/>
        <end position="124"/>
    </location>
</feature>
<dbReference type="InterPro" id="IPR036397">
    <property type="entry name" value="RNaseH_sf"/>
</dbReference>
<dbReference type="GeneID" id="28964992"/>
<dbReference type="PROSITE" id="PS50822">
    <property type="entry name" value="PIWI"/>
    <property type="match status" value="1"/>
</dbReference>
<dbReference type="InterPro" id="IPR032472">
    <property type="entry name" value="ArgoL2"/>
</dbReference>
<dbReference type="CDD" id="cd02846">
    <property type="entry name" value="PAZ_argonaute_like"/>
    <property type="match status" value="1"/>
</dbReference>
<evidence type="ECO:0000313" key="5">
    <source>
        <dbReference type="Proteomes" id="UP000078595"/>
    </source>
</evidence>
<dbReference type="SUPFAM" id="SSF53098">
    <property type="entry name" value="Ribonuclease H-like"/>
    <property type="match status" value="1"/>
</dbReference>
<dbReference type="InterPro" id="IPR003165">
    <property type="entry name" value="Piwi"/>
</dbReference>
<name>A0AAJ8MCX0_9TREE</name>